<comment type="similarity">
    <text evidence="1">Belongs to the GST superfamily. NadH family.</text>
</comment>
<reference evidence="4 5" key="1">
    <citation type="submission" date="2018-10" db="EMBL/GenBank/DDBJ databases">
        <title>Iterative Subtractive Binning of Freshwater Chronoseries Metagenomes Recovers Nearly Complete Genomes from over Four Hundred Novel Species.</title>
        <authorList>
            <person name="Rodriguez-R L.M."/>
            <person name="Tsementzi D."/>
            <person name="Luo C."/>
            <person name="Konstantinidis K.T."/>
        </authorList>
    </citation>
    <scope>NUCLEOTIDE SEQUENCE [LARGE SCALE GENOMIC DNA]</scope>
    <source>
        <strain evidence="4">WB7_2B_003</strain>
    </source>
</reference>
<accession>A0A845S7I7</accession>
<comment type="caution">
    <text evidence="4">The sequence shown here is derived from an EMBL/GenBank/DDBJ whole genome shotgun (WGS) entry which is preliminary data.</text>
</comment>
<dbReference type="SUPFAM" id="SSF52833">
    <property type="entry name" value="Thioredoxin-like"/>
    <property type="match status" value="1"/>
</dbReference>
<dbReference type="CDD" id="cd03022">
    <property type="entry name" value="DsbA_HCCA_Iso"/>
    <property type="match status" value="1"/>
</dbReference>
<feature type="domain" description="DSBA-like thioredoxin" evidence="3">
    <location>
        <begin position="4"/>
        <end position="188"/>
    </location>
</feature>
<dbReference type="GO" id="GO:0018845">
    <property type="term" value="F:2-hydroxychromene-2-carboxylate isomerase activity"/>
    <property type="evidence" value="ECO:0007669"/>
    <property type="project" value="UniProtKB-UniRule"/>
</dbReference>
<keyword evidence="1 4" id="KW-0413">Isomerase</keyword>
<evidence type="ECO:0000313" key="5">
    <source>
        <dbReference type="Proteomes" id="UP000572953"/>
    </source>
</evidence>
<dbReference type="InterPro" id="IPR044087">
    <property type="entry name" value="NahD-like"/>
</dbReference>
<dbReference type="InterPro" id="IPR014440">
    <property type="entry name" value="HCCAis_GSTk"/>
</dbReference>
<proteinExistence type="inferred from homology"/>
<evidence type="ECO:0000256" key="1">
    <source>
        <dbReference type="PIRNR" id="PIRNR006386"/>
    </source>
</evidence>
<name>A0A845S7I7_9PROT</name>
<dbReference type="EMBL" id="RGGN01000057">
    <property type="protein sequence ID" value="NCU62889.1"/>
    <property type="molecule type" value="Genomic_DNA"/>
</dbReference>
<dbReference type="GO" id="GO:0004602">
    <property type="term" value="F:glutathione peroxidase activity"/>
    <property type="evidence" value="ECO:0007669"/>
    <property type="project" value="TreeGrafter"/>
</dbReference>
<sequence>MKKIDFYFDFGSPYSYLAHTQIKKFEKETGEKVNYMPTLVGGLHKLAGITAPAFIPLKAKYLIKDCKLWADKYKVKYQFNRYFPIKTLNLMRAALVAEKDNFFRSFVDKAFDAIWVDSLNMNNEDIFLKFIKTHDVNADLFSLKYNDPVIKNDLIKRTNESFAKGIFGVPSFIVNGKMFWGQDRLEFVFSEAKK</sequence>
<dbReference type="PIRSF" id="PIRSF006386">
    <property type="entry name" value="HCCAis_GSTk"/>
    <property type="match status" value="1"/>
</dbReference>
<protein>
    <recommendedName>
        <fullName evidence="1">2-hydroxychromene-2-carboxylate isomerase</fullName>
        <ecNumber evidence="1">5.99.1.4</ecNumber>
    </recommendedName>
</protein>
<dbReference type="InterPro" id="IPR001853">
    <property type="entry name" value="DSBA-like_thioredoxin_dom"/>
</dbReference>
<gene>
    <name evidence="4" type="ORF">EBV78_02190</name>
</gene>
<evidence type="ECO:0000259" key="3">
    <source>
        <dbReference type="Pfam" id="PF01323"/>
    </source>
</evidence>
<dbReference type="InterPro" id="IPR051924">
    <property type="entry name" value="GST_Kappa/NadH"/>
</dbReference>
<dbReference type="GO" id="GO:1901170">
    <property type="term" value="P:naphthalene catabolic process"/>
    <property type="evidence" value="ECO:0007669"/>
    <property type="project" value="InterPro"/>
</dbReference>
<dbReference type="InterPro" id="IPR036249">
    <property type="entry name" value="Thioredoxin-like_sf"/>
</dbReference>
<dbReference type="AlphaFoldDB" id="A0A845S7I7"/>
<dbReference type="PANTHER" id="PTHR42943">
    <property type="entry name" value="GLUTATHIONE S-TRANSFERASE KAPPA"/>
    <property type="match status" value="1"/>
</dbReference>
<comment type="catalytic activity">
    <reaction evidence="1">
        <text>2-hydroxychromene-2-carboxylate = (3E)-4-(2-hydroxyphenyl)-2-oxobut-3-enoate</text>
        <dbReference type="Rhea" id="RHEA:27401"/>
        <dbReference type="ChEBI" id="CHEBI:59350"/>
        <dbReference type="ChEBI" id="CHEBI:59353"/>
        <dbReference type="EC" id="5.99.1.4"/>
    </reaction>
</comment>
<feature type="active site" description="Nucleophile" evidence="2">
    <location>
        <position position="12"/>
    </location>
</feature>
<evidence type="ECO:0000313" key="4">
    <source>
        <dbReference type="EMBL" id="NCU62889.1"/>
    </source>
</evidence>
<dbReference type="Pfam" id="PF01323">
    <property type="entry name" value="DSBA"/>
    <property type="match status" value="1"/>
</dbReference>
<organism evidence="4 5">
    <name type="scientific">Candidatus Fonsibacter lacus</name>
    <dbReference type="NCBI Taxonomy" id="2576439"/>
    <lineage>
        <taxon>Bacteria</taxon>
        <taxon>Pseudomonadati</taxon>
        <taxon>Pseudomonadota</taxon>
        <taxon>Alphaproteobacteria</taxon>
        <taxon>Candidatus Pelagibacterales</taxon>
        <taxon>Candidatus Pelagibacterales incertae sedis</taxon>
        <taxon>Candidatus Fonsibacter</taxon>
    </lineage>
</organism>
<evidence type="ECO:0000256" key="2">
    <source>
        <dbReference type="PIRSR" id="PIRSR006386-1"/>
    </source>
</evidence>
<dbReference type="PANTHER" id="PTHR42943:SF2">
    <property type="entry name" value="GLUTATHIONE S-TRANSFERASE KAPPA 1"/>
    <property type="match status" value="1"/>
</dbReference>
<dbReference type="Proteomes" id="UP000572953">
    <property type="component" value="Unassembled WGS sequence"/>
</dbReference>
<dbReference type="GO" id="GO:0006749">
    <property type="term" value="P:glutathione metabolic process"/>
    <property type="evidence" value="ECO:0007669"/>
    <property type="project" value="TreeGrafter"/>
</dbReference>
<dbReference type="Gene3D" id="3.40.30.10">
    <property type="entry name" value="Glutaredoxin"/>
    <property type="match status" value="1"/>
</dbReference>
<dbReference type="GO" id="GO:0004364">
    <property type="term" value="F:glutathione transferase activity"/>
    <property type="evidence" value="ECO:0007669"/>
    <property type="project" value="TreeGrafter"/>
</dbReference>
<dbReference type="EC" id="5.99.1.4" evidence="1"/>